<comment type="similarity">
    <text evidence="1 14">Belongs to the thymidine kinase family.</text>
</comment>
<name>A0A1V0SG86_9VIRU</name>
<dbReference type="PANTHER" id="PTHR11441:SF0">
    <property type="entry name" value="THYMIDINE KINASE, CYTOSOLIC"/>
    <property type="match status" value="1"/>
</dbReference>
<dbReference type="Pfam" id="PF00265">
    <property type="entry name" value="TK"/>
    <property type="match status" value="1"/>
</dbReference>
<evidence type="ECO:0000256" key="7">
    <source>
        <dbReference type="ARBA" id="ARBA00022777"/>
    </source>
</evidence>
<dbReference type="PIRSF" id="PIRSF035805">
    <property type="entry name" value="TK_cell"/>
    <property type="match status" value="1"/>
</dbReference>
<keyword evidence="5" id="KW-0479">Metal-binding</keyword>
<evidence type="ECO:0000256" key="1">
    <source>
        <dbReference type="ARBA" id="ARBA00007587"/>
    </source>
</evidence>
<keyword evidence="6 13" id="KW-0547">Nucleotide-binding</keyword>
<dbReference type="GO" id="GO:0071897">
    <property type="term" value="P:DNA biosynthetic process"/>
    <property type="evidence" value="ECO:0007669"/>
    <property type="project" value="UniProtKB-KW"/>
</dbReference>
<gene>
    <name evidence="15" type="ORF">Hokovirus_2_181</name>
</gene>
<keyword evidence="8" id="KW-0862">Zinc</keyword>
<evidence type="ECO:0000256" key="8">
    <source>
        <dbReference type="ARBA" id="ARBA00022833"/>
    </source>
</evidence>
<dbReference type="GO" id="GO:0042802">
    <property type="term" value="F:identical protein binding"/>
    <property type="evidence" value="ECO:0007669"/>
    <property type="project" value="UniProtKB-ARBA"/>
</dbReference>
<evidence type="ECO:0000256" key="13">
    <source>
        <dbReference type="RuleBase" id="RU000544"/>
    </source>
</evidence>
<dbReference type="Gene3D" id="3.30.60.20">
    <property type="match status" value="1"/>
</dbReference>
<dbReference type="GO" id="GO:0046104">
    <property type="term" value="P:thymidine metabolic process"/>
    <property type="evidence" value="ECO:0007669"/>
    <property type="project" value="TreeGrafter"/>
</dbReference>
<evidence type="ECO:0000256" key="9">
    <source>
        <dbReference type="ARBA" id="ARBA00022840"/>
    </source>
</evidence>
<dbReference type="FunFam" id="3.40.50.300:FF:001270">
    <property type="entry name" value="Thymidine kinase"/>
    <property type="match status" value="1"/>
</dbReference>
<proteinExistence type="inferred from homology"/>
<evidence type="ECO:0000256" key="2">
    <source>
        <dbReference type="ARBA" id="ARBA00012118"/>
    </source>
</evidence>
<evidence type="ECO:0000256" key="5">
    <source>
        <dbReference type="ARBA" id="ARBA00022723"/>
    </source>
</evidence>
<evidence type="ECO:0000256" key="12">
    <source>
        <dbReference type="PIRSR" id="PIRSR035805-2"/>
    </source>
</evidence>
<dbReference type="GO" id="GO:0005524">
    <property type="term" value="F:ATP binding"/>
    <property type="evidence" value="ECO:0007669"/>
    <property type="project" value="UniProtKB-KW"/>
</dbReference>
<sequence>MSGKINLILGCMYSGKTTELISRFNRYKIGGKKCIMVKPQIDNRYHDEYVVSHDDIKIQALVIKKLTDVENELENYDVICIDEVQFIDDVVEISEKLANKGKIVELCGLSGNYKREPFPIISNLIPKAENIIFKKAICKETGKSAAFTKRLVNVDGDILIGGSDYYSATDRNTYFKN</sequence>
<dbReference type="EC" id="2.7.1.21" evidence="2 13"/>
<protein>
    <recommendedName>
        <fullName evidence="2 13">Thymidine kinase</fullName>
        <ecNumber evidence="2 13">2.7.1.21</ecNumber>
    </recommendedName>
</protein>
<feature type="binding site" evidence="12">
    <location>
        <position position="166"/>
    </location>
    <ligand>
        <name>substrate</name>
    </ligand>
</feature>
<dbReference type="PANTHER" id="PTHR11441">
    <property type="entry name" value="THYMIDINE KINASE"/>
    <property type="match status" value="1"/>
</dbReference>
<evidence type="ECO:0000256" key="3">
    <source>
        <dbReference type="ARBA" id="ARBA00022634"/>
    </source>
</evidence>
<dbReference type="GO" id="GO:0046872">
    <property type="term" value="F:metal ion binding"/>
    <property type="evidence" value="ECO:0007669"/>
    <property type="project" value="UniProtKB-KW"/>
</dbReference>
<evidence type="ECO:0000256" key="10">
    <source>
        <dbReference type="ARBA" id="ARBA00048254"/>
    </source>
</evidence>
<comment type="catalytic activity">
    <reaction evidence="10 13">
        <text>thymidine + ATP = dTMP + ADP + H(+)</text>
        <dbReference type="Rhea" id="RHEA:19129"/>
        <dbReference type="ChEBI" id="CHEBI:15378"/>
        <dbReference type="ChEBI" id="CHEBI:17748"/>
        <dbReference type="ChEBI" id="CHEBI:30616"/>
        <dbReference type="ChEBI" id="CHEBI:63528"/>
        <dbReference type="ChEBI" id="CHEBI:456216"/>
        <dbReference type="EC" id="2.7.1.21"/>
    </reaction>
</comment>
<dbReference type="Gene3D" id="3.40.50.300">
    <property type="entry name" value="P-loop containing nucleotide triphosphate hydrolases"/>
    <property type="match status" value="1"/>
</dbReference>
<dbReference type="GO" id="GO:0004797">
    <property type="term" value="F:thymidine kinase activity"/>
    <property type="evidence" value="ECO:0007669"/>
    <property type="project" value="UniProtKB-EC"/>
</dbReference>
<reference evidence="15" key="1">
    <citation type="journal article" date="2017" name="Science">
        <title>Giant viruses with an expanded complement of translation system components.</title>
        <authorList>
            <person name="Schulz F."/>
            <person name="Yutin N."/>
            <person name="Ivanova N.N."/>
            <person name="Ortega D.R."/>
            <person name="Lee T.K."/>
            <person name="Vierheilig J."/>
            <person name="Daims H."/>
            <person name="Horn M."/>
            <person name="Wagner M."/>
            <person name="Jensen G.J."/>
            <person name="Kyrpides N.C."/>
            <person name="Koonin E.V."/>
            <person name="Woyke T."/>
        </authorList>
    </citation>
    <scope>NUCLEOTIDE SEQUENCE</scope>
    <source>
        <strain evidence="15">HKV1</strain>
    </source>
</reference>
<keyword evidence="3 13" id="KW-0237">DNA synthesis</keyword>
<evidence type="ECO:0000256" key="14">
    <source>
        <dbReference type="RuleBase" id="RU004165"/>
    </source>
</evidence>
<dbReference type="InterPro" id="IPR001267">
    <property type="entry name" value="Thymidine_kinase"/>
</dbReference>
<accession>A0A1V0SG86</accession>
<evidence type="ECO:0000313" key="15">
    <source>
        <dbReference type="EMBL" id="ARF10654.1"/>
    </source>
</evidence>
<dbReference type="InterPro" id="IPR027417">
    <property type="entry name" value="P-loop_NTPase"/>
</dbReference>
<dbReference type="EMBL" id="KY684104">
    <property type="protein sequence ID" value="ARF10654.1"/>
    <property type="molecule type" value="Genomic_DNA"/>
</dbReference>
<keyword evidence="4 13" id="KW-0808">Transferase</keyword>
<organism evidence="15">
    <name type="scientific">Hokovirus HKV1</name>
    <dbReference type="NCBI Taxonomy" id="1977638"/>
    <lineage>
        <taxon>Viruses</taxon>
        <taxon>Varidnaviria</taxon>
        <taxon>Bamfordvirae</taxon>
        <taxon>Nucleocytoviricota</taxon>
        <taxon>Megaviricetes</taxon>
        <taxon>Imitervirales</taxon>
        <taxon>Mimiviridae</taxon>
        <taxon>Klosneuvirinae</taxon>
        <taxon>Hokovirus</taxon>
    </lineage>
</organism>
<feature type="binding site" evidence="12">
    <location>
        <begin position="158"/>
        <end position="161"/>
    </location>
    <ligand>
        <name>substrate</name>
    </ligand>
</feature>
<evidence type="ECO:0000256" key="6">
    <source>
        <dbReference type="ARBA" id="ARBA00022741"/>
    </source>
</evidence>
<dbReference type="SUPFAM" id="SSF57716">
    <property type="entry name" value="Glucocorticoid receptor-like (DNA-binding domain)"/>
    <property type="match status" value="1"/>
</dbReference>
<keyword evidence="9 13" id="KW-0067">ATP-binding</keyword>
<evidence type="ECO:0000256" key="11">
    <source>
        <dbReference type="PIRSR" id="PIRSR035805-1"/>
    </source>
</evidence>
<keyword evidence="7 13" id="KW-0418">Kinase</keyword>
<feature type="active site" description="Proton acceptor" evidence="11">
    <location>
        <position position="83"/>
    </location>
</feature>
<dbReference type="SUPFAM" id="SSF52540">
    <property type="entry name" value="P-loop containing nucleoside triphosphate hydrolases"/>
    <property type="match status" value="1"/>
</dbReference>
<evidence type="ECO:0000256" key="4">
    <source>
        <dbReference type="ARBA" id="ARBA00022679"/>
    </source>
</evidence>